<dbReference type="AlphaFoldDB" id="A0A5S3PW54"/>
<dbReference type="InterPro" id="IPR006240">
    <property type="entry name" value="CysQ"/>
</dbReference>
<dbReference type="GO" id="GO:0000103">
    <property type="term" value="P:sulfate assimilation"/>
    <property type="evidence" value="ECO:0007669"/>
    <property type="project" value="TreeGrafter"/>
</dbReference>
<dbReference type="InterPro" id="IPR020583">
    <property type="entry name" value="Inositol_monoP_metal-BS"/>
</dbReference>
<gene>
    <name evidence="4 6" type="primary">cysQ</name>
    <name evidence="6" type="ORF">FEE95_06765</name>
</gene>
<comment type="caution">
    <text evidence="6">The sequence shown here is derived from an EMBL/GenBank/DDBJ whole genome shotgun (WGS) entry which is preliminary data.</text>
</comment>
<dbReference type="PROSITE" id="PS00629">
    <property type="entry name" value="IMP_1"/>
    <property type="match status" value="1"/>
</dbReference>
<evidence type="ECO:0000313" key="7">
    <source>
        <dbReference type="Proteomes" id="UP000310314"/>
    </source>
</evidence>
<comment type="subcellular location">
    <subcellularLocation>
        <location evidence="4">Cell membrane</location>
        <topology evidence="4">Peripheral membrane protein</topology>
        <orientation evidence="4">Cytoplasmic side</orientation>
    </subcellularLocation>
</comment>
<dbReference type="PANTHER" id="PTHR43028:SF5">
    <property type="entry name" value="3'(2'),5'-BISPHOSPHATE NUCLEOTIDASE 1"/>
    <property type="match status" value="1"/>
</dbReference>
<feature type="binding site" evidence="5">
    <location>
        <position position="87"/>
    </location>
    <ligand>
        <name>Mg(2+)</name>
        <dbReference type="ChEBI" id="CHEBI:18420"/>
        <label>1</label>
        <note>catalytic</note>
    </ligand>
</feature>
<dbReference type="GO" id="GO:0005886">
    <property type="term" value="C:plasma membrane"/>
    <property type="evidence" value="ECO:0007669"/>
    <property type="project" value="UniProtKB-SubCell"/>
</dbReference>
<organism evidence="6 7">
    <name type="scientific">Maribacter algarum</name>
    <name type="common">ex Zhang et al. 2020</name>
    <dbReference type="NCBI Taxonomy" id="2578118"/>
    <lineage>
        <taxon>Bacteria</taxon>
        <taxon>Pseudomonadati</taxon>
        <taxon>Bacteroidota</taxon>
        <taxon>Flavobacteriia</taxon>
        <taxon>Flavobacteriales</taxon>
        <taxon>Flavobacteriaceae</taxon>
        <taxon>Maribacter</taxon>
    </lineage>
</organism>
<evidence type="ECO:0000256" key="2">
    <source>
        <dbReference type="ARBA" id="ARBA00022723"/>
    </source>
</evidence>
<feature type="binding site" evidence="4">
    <location>
        <position position="225"/>
    </location>
    <ligand>
        <name>substrate</name>
    </ligand>
</feature>
<comment type="cofactor">
    <cofactor evidence="4 5">
        <name>Mg(2+)</name>
        <dbReference type="ChEBI" id="CHEBI:18420"/>
    </cofactor>
</comment>
<reference evidence="6 7" key="1">
    <citation type="submission" date="2019-05" db="EMBL/GenBank/DDBJ databases">
        <authorList>
            <person name="Zhang J.-Y."/>
            <person name="Feg X."/>
            <person name="Du Z.-J."/>
        </authorList>
    </citation>
    <scope>NUCLEOTIDE SEQUENCE [LARGE SCALE GENOMIC DNA]</scope>
    <source>
        <strain evidence="6 7">RZ26</strain>
    </source>
</reference>
<keyword evidence="4 6" id="KW-0378">Hydrolase</keyword>
<name>A0A5S3PW54_9FLAO</name>
<feature type="binding site" evidence="5">
    <location>
        <position position="64"/>
    </location>
    <ligand>
        <name>Mg(2+)</name>
        <dbReference type="ChEBI" id="CHEBI:18420"/>
        <label>1</label>
        <note>catalytic</note>
    </ligand>
</feature>
<evidence type="ECO:0000256" key="4">
    <source>
        <dbReference type="HAMAP-Rule" id="MF_02095"/>
    </source>
</evidence>
<dbReference type="GO" id="GO:0008441">
    <property type="term" value="F:3'(2'),5'-bisphosphate nucleotidase activity"/>
    <property type="evidence" value="ECO:0007669"/>
    <property type="project" value="UniProtKB-UniRule"/>
</dbReference>
<feature type="binding site" evidence="4">
    <location>
        <position position="225"/>
    </location>
    <ligand>
        <name>Mg(2+)</name>
        <dbReference type="ChEBI" id="CHEBI:18420"/>
        <label>2</label>
    </ligand>
</feature>
<comment type="similarity">
    <text evidence="4">Belongs to the inositol monophosphatase superfamily. CysQ family.</text>
</comment>
<dbReference type="NCBIfam" id="TIGR01331">
    <property type="entry name" value="bisphos_cysQ"/>
    <property type="match status" value="1"/>
</dbReference>
<comment type="catalytic activity">
    <reaction evidence="1 4">
        <text>adenosine 3',5'-bisphosphate + H2O = AMP + phosphate</text>
        <dbReference type="Rhea" id="RHEA:10040"/>
        <dbReference type="ChEBI" id="CHEBI:15377"/>
        <dbReference type="ChEBI" id="CHEBI:43474"/>
        <dbReference type="ChEBI" id="CHEBI:58343"/>
        <dbReference type="ChEBI" id="CHEBI:456215"/>
        <dbReference type="EC" id="3.1.3.7"/>
    </reaction>
</comment>
<feature type="binding site" evidence="4">
    <location>
        <begin position="86"/>
        <end position="89"/>
    </location>
    <ligand>
        <name>substrate</name>
    </ligand>
</feature>
<dbReference type="InterPro" id="IPR050725">
    <property type="entry name" value="CysQ/Inositol_MonoPase"/>
</dbReference>
<keyword evidence="4" id="KW-1003">Cell membrane</keyword>
<dbReference type="InterPro" id="IPR000760">
    <property type="entry name" value="Inositol_monophosphatase-like"/>
</dbReference>
<feature type="binding site" evidence="4">
    <location>
        <position position="87"/>
    </location>
    <ligand>
        <name>Mg(2+)</name>
        <dbReference type="ChEBI" id="CHEBI:18420"/>
        <label>2</label>
    </ligand>
</feature>
<comment type="function">
    <text evidence="4">Converts adenosine-3',5'-bisphosphate (PAP) to AMP.</text>
</comment>
<protein>
    <recommendedName>
        <fullName evidence="4">3'(2'),5'-bisphosphate nucleotidase CysQ</fullName>
        <ecNumber evidence="4">3.1.3.7</ecNumber>
    </recommendedName>
    <alternativeName>
        <fullName evidence="4">3'(2'),5-bisphosphonucleoside 3'(2')-phosphohydrolase</fullName>
    </alternativeName>
    <alternativeName>
        <fullName evidence="4">3'-phosphoadenosine 5'-phosphate phosphatase</fullName>
        <shortName evidence="4">PAP phosphatase</shortName>
    </alternativeName>
</protein>
<dbReference type="Gene3D" id="3.40.190.80">
    <property type="match status" value="1"/>
</dbReference>
<feature type="binding site" evidence="5">
    <location>
        <position position="84"/>
    </location>
    <ligand>
        <name>Mg(2+)</name>
        <dbReference type="ChEBI" id="CHEBI:18420"/>
        <label>1</label>
        <note>catalytic</note>
    </ligand>
</feature>
<dbReference type="GO" id="GO:0050427">
    <property type="term" value="P:3'-phosphoadenosine 5'-phosphosulfate metabolic process"/>
    <property type="evidence" value="ECO:0007669"/>
    <property type="project" value="TreeGrafter"/>
</dbReference>
<feature type="binding site" evidence="4">
    <location>
        <position position="64"/>
    </location>
    <ligand>
        <name>substrate</name>
    </ligand>
</feature>
<dbReference type="Gene3D" id="3.30.540.10">
    <property type="entry name" value="Fructose-1,6-Bisphosphatase, subunit A, domain 1"/>
    <property type="match status" value="1"/>
</dbReference>
<feature type="binding site" evidence="4">
    <location>
        <position position="64"/>
    </location>
    <ligand>
        <name>Mg(2+)</name>
        <dbReference type="ChEBI" id="CHEBI:18420"/>
        <label>1</label>
    </ligand>
</feature>
<dbReference type="Pfam" id="PF00459">
    <property type="entry name" value="Inositol_P"/>
    <property type="match status" value="1"/>
</dbReference>
<dbReference type="HAMAP" id="MF_02095">
    <property type="entry name" value="CysQ"/>
    <property type="match status" value="1"/>
</dbReference>
<evidence type="ECO:0000256" key="3">
    <source>
        <dbReference type="ARBA" id="ARBA00022842"/>
    </source>
</evidence>
<sequence length="270" mass="30672">MKKDYNLAIKAAIEAGQEILRIYGLPNFQTETKEDNSPITLADKASNEIINNFLKKTEYPIISEENEQLDYSLRKEWETVWIIDPLDGTKEFIKKNGEFTVNIALCSEGRPIFGVIYAPVLRELYYGVTAEKKSYKTILDNKHKSKQGLFYDGDLIFPGKPSKDSIRVVCSRSHMDQETSMFIKELRKKFSVVEIISKGSSLKFCILAEGGAHVYPRFAPTMEWDTAAGHAICTAVGLNVISRTVNQEMKYNKRSLTNPDFLVHINDKSI</sequence>
<dbReference type="EMBL" id="VATY01000001">
    <property type="protein sequence ID" value="TMM59128.1"/>
    <property type="molecule type" value="Genomic_DNA"/>
</dbReference>
<dbReference type="PANTHER" id="PTHR43028">
    <property type="entry name" value="3'(2'),5'-BISPHOSPHATE NUCLEOTIDASE 1"/>
    <property type="match status" value="1"/>
</dbReference>
<feature type="binding site" evidence="4">
    <location>
        <position position="84"/>
    </location>
    <ligand>
        <name>Mg(2+)</name>
        <dbReference type="ChEBI" id="CHEBI:18420"/>
        <label>2</label>
    </ligand>
</feature>
<dbReference type="RefSeq" id="WP_138657118.1">
    <property type="nucleotide sequence ID" value="NZ_VATY01000001.1"/>
</dbReference>
<accession>A0A5S3PW54</accession>
<feature type="binding site" evidence="4">
    <location>
        <position position="86"/>
    </location>
    <ligand>
        <name>Mg(2+)</name>
        <dbReference type="ChEBI" id="CHEBI:18420"/>
        <label>1</label>
    </ligand>
</feature>
<feature type="binding site" evidence="5">
    <location>
        <position position="86"/>
    </location>
    <ligand>
        <name>Mg(2+)</name>
        <dbReference type="ChEBI" id="CHEBI:18420"/>
        <label>1</label>
        <note>catalytic</note>
    </ligand>
</feature>
<keyword evidence="7" id="KW-1185">Reference proteome</keyword>
<evidence type="ECO:0000256" key="1">
    <source>
        <dbReference type="ARBA" id="ARBA00001625"/>
    </source>
</evidence>
<evidence type="ECO:0000256" key="5">
    <source>
        <dbReference type="PIRSR" id="PIRSR600760-2"/>
    </source>
</evidence>
<keyword evidence="3 4" id="KW-0460">Magnesium</keyword>
<dbReference type="SUPFAM" id="SSF56655">
    <property type="entry name" value="Carbohydrate phosphatase"/>
    <property type="match status" value="1"/>
</dbReference>
<keyword evidence="2 4" id="KW-0479">Metal-binding</keyword>
<feature type="binding site" evidence="5">
    <location>
        <position position="225"/>
    </location>
    <ligand>
        <name>Mg(2+)</name>
        <dbReference type="ChEBI" id="CHEBI:18420"/>
        <label>1</label>
        <note>catalytic</note>
    </ligand>
</feature>
<dbReference type="PRINTS" id="PR00377">
    <property type="entry name" value="IMPHPHTASES"/>
</dbReference>
<dbReference type="EC" id="3.1.3.7" evidence="4"/>
<dbReference type="Proteomes" id="UP000310314">
    <property type="component" value="Unassembled WGS sequence"/>
</dbReference>
<dbReference type="OrthoDB" id="9772456at2"/>
<dbReference type="CDD" id="cd01638">
    <property type="entry name" value="CysQ"/>
    <property type="match status" value="1"/>
</dbReference>
<dbReference type="GO" id="GO:0000287">
    <property type="term" value="F:magnesium ion binding"/>
    <property type="evidence" value="ECO:0007669"/>
    <property type="project" value="UniProtKB-UniRule"/>
</dbReference>
<keyword evidence="4" id="KW-0472">Membrane</keyword>
<evidence type="ECO:0000313" key="6">
    <source>
        <dbReference type="EMBL" id="TMM59128.1"/>
    </source>
</evidence>
<feature type="binding site" evidence="4">
    <location>
        <position position="84"/>
    </location>
    <ligand>
        <name>Mg(2+)</name>
        <dbReference type="ChEBI" id="CHEBI:18420"/>
        <label>1</label>
    </ligand>
</feature>
<proteinExistence type="inferred from homology"/>